<reference evidence="4" key="2">
    <citation type="submission" date="2025-08" db="UniProtKB">
        <authorList>
            <consortium name="RefSeq"/>
        </authorList>
    </citation>
    <scope>IDENTIFICATION</scope>
    <source>
        <tissue evidence="4">Leaf</tissue>
    </source>
</reference>
<reference evidence="3" key="1">
    <citation type="journal article" date="2021" name="Nat. Commun.">
        <title>Genomic analyses provide insights into spinach domestication and the genetic basis of agronomic traits.</title>
        <authorList>
            <person name="Cai X."/>
            <person name="Sun X."/>
            <person name="Xu C."/>
            <person name="Sun H."/>
            <person name="Wang X."/>
            <person name="Ge C."/>
            <person name="Zhang Z."/>
            <person name="Wang Q."/>
            <person name="Fei Z."/>
            <person name="Jiao C."/>
            <person name="Wang Q."/>
        </authorList>
    </citation>
    <scope>NUCLEOTIDE SEQUENCE [LARGE SCALE GENOMIC DNA]</scope>
    <source>
        <strain evidence="3">cv. Varoflay</strain>
    </source>
</reference>
<protein>
    <submittedName>
        <fullName evidence="4">Zinc finger protein 1-like</fullName>
    </submittedName>
</protein>
<keyword evidence="1" id="KW-0479">Metal-binding</keyword>
<dbReference type="PROSITE" id="PS50157">
    <property type="entry name" value="ZINC_FINGER_C2H2_2"/>
    <property type="match status" value="1"/>
</dbReference>
<gene>
    <name evidence="4" type="primary">LOC110805309</name>
</gene>
<dbReference type="Gene3D" id="3.30.160.60">
    <property type="entry name" value="Classic Zinc Finger"/>
    <property type="match status" value="1"/>
</dbReference>
<dbReference type="InterPro" id="IPR036236">
    <property type="entry name" value="Znf_C2H2_sf"/>
</dbReference>
<dbReference type="GeneID" id="110805309"/>
<proteinExistence type="predicted"/>
<evidence type="ECO:0000256" key="1">
    <source>
        <dbReference type="PROSITE-ProRule" id="PRU00042"/>
    </source>
</evidence>
<evidence type="ECO:0000313" key="4">
    <source>
        <dbReference type="RefSeq" id="XP_021866594.2"/>
    </source>
</evidence>
<keyword evidence="1" id="KW-0862">Zinc</keyword>
<dbReference type="RefSeq" id="XP_021866594.2">
    <property type="nucleotide sequence ID" value="XM_022010902.2"/>
</dbReference>
<sequence>MEDNKQGWLNLGLTSIPDELSSSRPVPVPPKIFSCNFCMRKFYSSQALGGHQNAHKRERGAARRFQSKRMMSLSMMELPVNSLGVHPHSLVHKPHTTQDYVFKHSDVGVLTTPWTWNTATDALWPGSYRVNLQHQPQESKLDLNLRL</sequence>
<accession>A0A9R0JES6</accession>
<dbReference type="PANTHER" id="PTHR47593">
    <property type="entry name" value="ZINC FINGER PROTEIN 4-LIKE"/>
    <property type="match status" value="1"/>
</dbReference>
<dbReference type="GO" id="GO:0008270">
    <property type="term" value="F:zinc ion binding"/>
    <property type="evidence" value="ECO:0007669"/>
    <property type="project" value="UniProtKB-KW"/>
</dbReference>
<dbReference type="AlphaFoldDB" id="A0A9R0JES6"/>
<feature type="domain" description="C2H2-type" evidence="2">
    <location>
        <begin position="33"/>
        <end position="60"/>
    </location>
</feature>
<name>A0A9R0JES6_SPIOL</name>
<organism evidence="3 4">
    <name type="scientific">Spinacia oleracea</name>
    <name type="common">Spinach</name>
    <dbReference type="NCBI Taxonomy" id="3562"/>
    <lineage>
        <taxon>Eukaryota</taxon>
        <taxon>Viridiplantae</taxon>
        <taxon>Streptophyta</taxon>
        <taxon>Embryophyta</taxon>
        <taxon>Tracheophyta</taxon>
        <taxon>Spermatophyta</taxon>
        <taxon>Magnoliopsida</taxon>
        <taxon>eudicotyledons</taxon>
        <taxon>Gunneridae</taxon>
        <taxon>Pentapetalae</taxon>
        <taxon>Caryophyllales</taxon>
        <taxon>Chenopodiaceae</taxon>
        <taxon>Chenopodioideae</taxon>
        <taxon>Anserineae</taxon>
        <taxon>Spinacia</taxon>
    </lineage>
</organism>
<keyword evidence="1" id="KW-0863">Zinc-finger</keyword>
<dbReference type="InterPro" id="IPR013087">
    <property type="entry name" value="Znf_C2H2_type"/>
</dbReference>
<evidence type="ECO:0000259" key="2">
    <source>
        <dbReference type="PROSITE" id="PS50157"/>
    </source>
</evidence>
<dbReference type="InterPro" id="IPR053266">
    <property type="entry name" value="Zinc_finger_protein_7"/>
</dbReference>
<dbReference type="Proteomes" id="UP000813463">
    <property type="component" value="Chromosome 4"/>
</dbReference>
<dbReference type="PROSITE" id="PS00028">
    <property type="entry name" value="ZINC_FINGER_C2H2_1"/>
    <property type="match status" value="1"/>
</dbReference>
<keyword evidence="3" id="KW-1185">Reference proteome</keyword>
<dbReference type="KEGG" id="soe:110805309"/>
<evidence type="ECO:0000313" key="3">
    <source>
        <dbReference type="Proteomes" id="UP000813463"/>
    </source>
</evidence>
<dbReference type="SUPFAM" id="SSF57667">
    <property type="entry name" value="beta-beta-alpha zinc fingers"/>
    <property type="match status" value="1"/>
</dbReference>
<dbReference type="PANTHER" id="PTHR47593:SF8">
    <property type="entry name" value="OS12G0581900 PROTEIN"/>
    <property type="match status" value="1"/>
</dbReference>